<name>A0A848KSW9_9NOCA</name>
<keyword evidence="1" id="KW-0472">Membrane</keyword>
<dbReference type="Proteomes" id="UP000535543">
    <property type="component" value="Unassembled WGS sequence"/>
</dbReference>
<protein>
    <submittedName>
        <fullName evidence="2">Uncharacterized protein</fullName>
    </submittedName>
</protein>
<feature type="transmembrane region" description="Helical" evidence="1">
    <location>
        <begin position="33"/>
        <end position="51"/>
    </location>
</feature>
<evidence type="ECO:0000256" key="1">
    <source>
        <dbReference type="SAM" id="Phobius"/>
    </source>
</evidence>
<dbReference type="EMBL" id="VCQU01000016">
    <property type="protein sequence ID" value="NMN99310.1"/>
    <property type="molecule type" value="Genomic_DNA"/>
</dbReference>
<sequence length="84" mass="8733">MLAEPGVPNPPAKDLPGDLGTTLDTWLGYGKTICNYAAAAGILAIVVMLFVGVRGRSTLAKDALTHLPWVILGEVLLVSGATLF</sequence>
<evidence type="ECO:0000313" key="3">
    <source>
        <dbReference type="Proteomes" id="UP000535543"/>
    </source>
</evidence>
<gene>
    <name evidence="2" type="ORF">FGL95_30255</name>
</gene>
<keyword evidence="3" id="KW-1185">Reference proteome</keyword>
<keyword evidence="1" id="KW-0812">Transmembrane</keyword>
<accession>A0A848KSW9</accession>
<comment type="caution">
    <text evidence="2">The sequence shown here is derived from an EMBL/GenBank/DDBJ whole genome shotgun (WGS) entry which is preliminary data.</text>
</comment>
<reference evidence="2 3" key="2">
    <citation type="submission" date="2020-06" db="EMBL/GenBank/DDBJ databases">
        <title>Antribacter stalactiti gen. nov., sp. nov., a new member of the family Nacardiaceae isolated from a cave.</title>
        <authorList>
            <person name="Kim I.S."/>
        </authorList>
    </citation>
    <scope>NUCLEOTIDE SEQUENCE [LARGE SCALE GENOMIC DNA]</scope>
    <source>
        <strain evidence="2 3">YC2-7</strain>
    </source>
</reference>
<dbReference type="AlphaFoldDB" id="A0A848KSW9"/>
<organism evidence="2 3">
    <name type="scientific">Antrihabitans stalactiti</name>
    <dbReference type="NCBI Taxonomy" id="2584121"/>
    <lineage>
        <taxon>Bacteria</taxon>
        <taxon>Bacillati</taxon>
        <taxon>Actinomycetota</taxon>
        <taxon>Actinomycetes</taxon>
        <taxon>Mycobacteriales</taxon>
        <taxon>Nocardiaceae</taxon>
        <taxon>Antrihabitans</taxon>
    </lineage>
</organism>
<proteinExistence type="predicted"/>
<keyword evidence="1" id="KW-1133">Transmembrane helix</keyword>
<reference evidence="2 3" key="1">
    <citation type="submission" date="2019-05" db="EMBL/GenBank/DDBJ databases">
        <authorList>
            <person name="Lee S.D."/>
        </authorList>
    </citation>
    <scope>NUCLEOTIDE SEQUENCE [LARGE SCALE GENOMIC DNA]</scope>
    <source>
        <strain evidence="2 3">YC2-7</strain>
    </source>
</reference>
<evidence type="ECO:0000313" key="2">
    <source>
        <dbReference type="EMBL" id="NMN99310.1"/>
    </source>
</evidence>